<keyword evidence="2" id="KW-0285">Flavoprotein</keyword>
<organism evidence="5 6">
    <name type="scientific">Actinoallomurus spadix</name>
    <dbReference type="NCBI Taxonomy" id="79912"/>
    <lineage>
        <taxon>Bacteria</taxon>
        <taxon>Bacillati</taxon>
        <taxon>Actinomycetota</taxon>
        <taxon>Actinomycetes</taxon>
        <taxon>Streptosporangiales</taxon>
        <taxon>Thermomonosporaceae</taxon>
        <taxon>Actinoallomurus</taxon>
    </lineage>
</organism>
<dbReference type="InterPro" id="IPR002938">
    <property type="entry name" value="FAD-bd"/>
</dbReference>
<dbReference type="Gene3D" id="3.40.30.120">
    <property type="match status" value="1"/>
</dbReference>
<dbReference type="Pfam" id="PF01494">
    <property type="entry name" value="FAD_binding_3"/>
    <property type="match status" value="1"/>
</dbReference>
<dbReference type="PANTHER" id="PTHR43004:SF19">
    <property type="entry name" value="BINDING MONOOXYGENASE, PUTATIVE (JCVI)-RELATED"/>
    <property type="match status" value="1"/>
</dbReference>
<keyword evidence="5" id="KW-0560">Oxidoreductase</keyword>
<dbReference type="InterPro" id="IPR036188">
    <property type="entry name" value="FAD/NAD-bd_sf"/>
</dbReference>
<dbReference type="RefSeq" id="WP_252798565.1">
    <property type="nucleotide sequence ID" value="NZ_BAAABM010000029.1"/>
</dbReference>
<dbReference type="Proteomes" id="UP001501822">
    <property type="component" value="Unassembled WGS sequence"/>
</dbReference>
<proteinExistence type="predicted"/>
<dbReference type="PRINTS" id="PR00420">
    <property type="entry name" value="RNGMNOXGNASE"/>
</dbReference>
<evidence type="ECO:0000256" key="2">
    <source>
        <dbReference type="ARBA" id="ARBA00022630"/>
    </source>
</evidence>
<name>A0ABN0WLF2_9ACTN</name>
<comment type="cofactor">
    <cofactor evidence="1">
        <name>FAD</name>
        <dbReference type="ChEBI" id="CHEBI:57692"/>
    </cofactor>
</comment>
<feature type="domain" description="FAD-binding" evidence="4">
    <location>
        <begin position="8"/>
        <end position="334"/>
    </location>
</feature>
<dbReference type="EMBL" id="BAAABM010000029">
    <property type="protein sequence ID" value="GAA0341147.1"/>
    <property type="molecule type" value="Genomic_DNA"/>
</dbReference>
<evidence type="ECO:0000313" key="5">
    <source>
        <dbReference type="EMBL" id="GAA0341147.1"/>
    </source>
</evidence>
<comment type="caution">
    <text evidence="5">The sequence shown here is derived from an EMBL/GenBank/DDBJ whole genome shotgun (WGS) entry which is preliminary data.</text>
</comment>
<dbReference type="Gene3D" id="3.30.70.2450">
    <property type="match status" value="1"/>
</dbReference>
<dbReference type="Gene3D" id="3.50.50.60">
    <property type="entry name" value="FAD/NAD(P)-binding domain"/>
    <property type="match status" value="1"/>
</dbReference>
<keyword evidence="6" id="KW-1185">Reference proteome</keyword>
<dbReference type="InterPro" id="IPR050641">
    <property type="entry name" value="RIFMO-like"/>
</dbReference>
<evidence type="ECO:0000256" key="3">
    <source>
        <dbReference type="ARBA" id="ARBA00022827"/>
    </source>
</evidence>
<dbReference type="PROSITE" id="PS51257">
    <property type="entry name" value="PROKAR_LIPOPROTEIN"/>
    <property type="match status" value="1"/>
</dbReference>
<sequence length="503" mass="53770">MTRPAATAPVVIVGAGPVGLLLACELGRARVPVVIVERLAAPMTESRASQLSTLTAELLHERGFGELLAEAAHEPRAHFGGLGFDLSGLDGDHAGNWKVPQHRTEAVLGRRAEALGVTLLRAHELTGLTELPDHVVCDVRGPGGGVRIEARYVVGCDGARSTVRRLCGFPVTATAATKELLRADVTGVEIRDRRFERLETGFAVAATRDGVTRVMTHAFGQGVAERTGPPEFAEVVRLWEKVTGEDISGGTPVWLDAFDNAQGQADSYRRGRVLLAGDAAHWHLPIGGQALNVGLQDAVNLGWKLAGTINGWASPDLLDTYHAERHPVAARVLDHVAAQEFLLLGGPEIEPLRAVLAELTGLGQVRDHLARVAANLDDRYGPPGSALAGRRVTDLRLRTESGPLRATGTEPVLVRLTDTPDDPVRLSDTPDDRVRLRDTPDGPGRFAVPTIRATAHEGRLPGITALLLRPDGYVAWAGDGEEDLDRALAKLLRVEGGKDDARL</sequence>
<dbReference type="SUPFAM" id="SSF51905">
    <property type="entry name" value="FAD/NAD(P)-binding domain"/>
    <property type="match status" value="1"/>
</dbReference>
<protein>
    <submittedName>
        <fullName evidence="5">FAD-dependent monooxygenase</fullName>
    </submittedName>
</protein>
<evidence type="ECO:0000256" key="1">
    <source>
        <dbReference type="ARBA" id="ARBA00001974"/>
    </source>
</evidence>
<keyword evidence="5" id="KW-0503">Monooxygenase</keyword>
<accession>A0ABN0WLF2</accession>
<dbReference type="Pfam" id="PF21274">
    <property type="entry name" value="Rng_hyd_C"/>
    <property type="match status" value="1"/>
</dbReference>
<evidence type="ECO:0000313" key="6">
    <source>
        <dbReference type="Proteomes" id="UP001501822"/>
    </source>
</evidence>
<keyword evidence="3" id="KW-0274">FAD</keyword>
<reference evidence="5 6" key="1">
    <citation type="journal article" date="2019" name="Int. J. Syst. Evol. Microbiol.">
        <title>The Global Catalogue of Microorganisms (GCM) 10K type strain sequencing project: providing services to taxonomists for standard genome sequencing and annotation.</title>
        <authorList>
            <consortium name="The Broad Institute Genomics Platform"/>
            <consortium name="The Broad Institute Genome Sequencing Center for Infectious Disease"/>
            <person name="Wu L."/>
            <person name="Ma J."/>
        </authorList>
    </citation>
    <scope>NUCLEOTIDE SEQUENCE [LARGE SCALE GENOMIC DNA]</scope>
    <source>
        <strain evidence="5 6">JCM 3146</strain>
    </source>
</reference>
<gene>
    <name evidence="5" type="ORF">GCM10010151_33330</name>
</gene>
<evidence type="ECO:0000259" key="4">
    <source>
        <dbReference type="Pfam" id="PF01494"/>
    </source>
</evidence>
<dbReference type="GO" id="GO:0004497">
    <property type="term" value="F:monooxygenase activity"/>
    <property type="evidence" value="ECO:0007669"/>
    <property type="project" value="UniProtKB-KW"/>
</dbReference>
<dbReference type="PANTHER" id="PTHR43004">
    <property type="entry name" value="TRK SYSTEM POTASSIUM UPTAKE PROTEIN"/>
    <property type="match status" value="1"/>
</dbReference>